<organism evidence="6 7">
    <name type="scientific">Zarconia navalis LEGE 11467</name>
    <dbReference type="NCBI Taxonomy" id="1828826"/>
    <lineage>
        <taxon>Bacteria</taxon>
        <taxon>Bacillati</taxon>
        <taxon>Cyanobacteriota</taxon>
        <taxon>Cyanophyceae</taxon>
        <taxon>Oscillatoriophycideae</taxon>
        <taxon>Oscillatoriales</taxon>
        <taxon>Oscillatoriales incertae sedis</taxon>
        <taxon>Zarconia</taxon>
        <taxon>Zarconia navalis</taxon>
    </lineage>
</organism>
<feature type="binding site" evidence="3">
    <location>
        <begin position="22"/>
        <end position="24"/>
    </location>
    <ligand>
        <name>substrate</name>
    </ligand>
</feature>
<name>A0A928VY80_9CYAN</name>
<feature type="binding site" evidence="3">
    <location>
        <position position="38"/>
    </location>
    <ligand>
        <name>substrate</name>
    </ligand>
</feature>
<dbReference type="NCBIfam" id="TIGR02009">
    <property type="entry name" value="PGMB-YQAB-SF"/>
    <property type="match status" value="1"/>
</dbReference>
<feature type="site" description="Important for catalytic activity and assists the phosphoryl transfer reaction to Asp8 by balancing charge and orienting the reacting groups" evidence="5">
    <location>
        <position position="125"/>
    </location>
</feature>
<dbReference type="RefSeq" id="WP_264322644.1">
    <property type="nucleotide sequence ID" value="NZ_JADEXN010000366.1"/>
</dbReference>
<dbReference type="CDD" id="cd02598">
    <property type="entry name" value="HAD_BPGM"/>
    <property type="match status" value="1"/>
</dbReference>
<feature type="binding site" evidence="3">
    <location>
        <position position="87"/>
    </location>
    <ligand>
        <name>substrate</name>
    </ligand>
</feature>
<gene>
    <name evidence="6" type="primary">pgmB</name>
    <name evidence="6" type="ORF">IQ235_17065</name>
</gene>
<keyword evidence="6" id="KW-0413">Isomerase</keyword>
<feature type="binding site" evidence="3">
    <location>
        <position position="65"/>
    </location>
    <ligand>
        <name>substrate</name>
    </ligand>
</feature>
<protein>
    <submittedName>
        <fullName evidence="6">Beta-phosphoglucomutase</fullName>
        <ecNumber evidence="6">5.4.2.6</ecNumber>
    </submittedName>
</protein>
<feature type="site" description="Important for catalytic activity and assists the phosphoryl transfer reaction to Asp8 by balancing charge and orienting the reacting groups" evidence="5">
    <location>
        <position position="156"/>
    </location>
</feature>
<evidence type="ECO:0000256" key="3">
    <source>
        <dbReference type="PIRSR" id="PIRSR610972-2"/>
    </source>
</evidence>
<evidence type="ECO:0000313" key="6">
    <source>
        <dbReference type="EMBL" id="MBE9042484.1"/>
    </source>
</evidence>
<sequence>MLQPQFPIPDAEPIVIRGVVFDMDGVLTDTLEFHYQTWQRLADEENIPFDRKANEALRGLSRRDSLMAILGDRMLGEAIVEEMLDRKNRYFLEFIQTMTQDHLLPGVLDLLQELRSDGIRIAIASASQNVDLVTRQLGLTDWVDAITNVYNVPHPKPAPDVFLYAAEQIGLPPHQCIAIEDAESGVKAALDARMWVVGLGPQERVGAAHVILSNLNSVRWKDLLDKIQCCR</sequence>
<keyword evidence="7" id="KW-1185">Reference proteome</keyword>
<proteinExistence type="inferred from homology"/>
<evidence type="ECO:0000256" key="2">
    <source>
        <dbReference type="PIRSR" id="PIRSR610972-1"/>
    </source>
</evidence>
<dbReference type="InterPro" id="IPR010976">
    <property type="entry name" value="B-phosphoglucomutase_hydrolase"/>
</dbReference>
<dbReference type="GO" id="GO:0000287">
    <property type="term" value="F:magnesium ion binding"/>
    <property type="evidence" value="ECO:0007669"/>
    <property type="project" value="InterPro"/>
</dbReference>
<keyword evidence="4" id="KW-0460">Magnesium</keyword>
<feature type="binding site" evidence="3">
    <location>
        <position position="156"/>
    </location>
    <ligand>
        <name>substrate</name>
    </ligand>
</feature>
<feature type="binding site" evidence="4">
    <location>
        <position position="22"/>
    </location>
    <ligand>
        <name>Mg(2+)</name>
        <dbReference type="ChEBI" id="CHEBI:18420"/>
    </ligand>
</feature>
<dbReference type="NCBIfam" id="TIGR01509">
    <property type="entry name" value="HAD-SF-IA-v3"/>
    <property type="match status" value="1"/>
</dbReference>
<dbReference type="InterPro" id="IPR010972">
    <property type="entry name" value="Beta-PGM"/>
</dbReference>
<dbReference type="NCBIfam" id="TIGR01990">
    <property type="entry name" value="bPGM"/>
    <property type="match status" value="1"/>
</dbReference>
<dbReference type="InterPro" id="IPR036412">
    <property type="entry name" value="HAD-like_sf"/>
</dbReference>
<comment type="similarity">
    <text evidence="1">Belongs to the HAD-like hydrolase superfamily. CbbY/CbbZ/Gph/YieH family.</text>
</comment>
<dbReference type="EMBL" id="JADEXN010000366">
    <property type="protein sequence ID" value="MBE9042484.1"/>
    <property type="molecule type" value="Genomic_DNA"/>
</dbReference>
<comment type="cofactor">
    <cofactor evidence="4">
        <name>Mg(2+)</name>
        <dbReference type="ChEBI" id="CHEBI:18420"/>
    </cofactor>
    <text evidence="4">Binds 2 magnesium ions per subunit.</text>
</comment>
<dbReference type="SFLD" id="SFLDS00003">
    <property type="entry name" value="Haloacid_Dehalogenase"/>
    <property type="match status" value="1"/>
</dbReference>
<dbReference type="NCBIfam" id="TIGR01549">
    <property type="entry name" value="HAD-SF-IA-v1"/>
    <property type="match status" value="1"/>
</dbReference>
<dbReference type="GO" id="GO:0008801">
    <property type="term" value="F:beta-phosphoglucomutase activity"/>
    <property type="evidence" value="ECO:0007669"/>
    <property type="project" value="UniProtKB-EC"/>
</dbReference>
<dbReference type="InterPro" id="IPR023214">
    <property type="entry name" value="HAD_sf"/>
</dbReference>
<dbReference type="SFLD" id="SFLDG01135">
    <property type="entry name" value="C1.5.6:_HAD__Beta-PGM__Phospha"/>
    <property type="match status" value="1"/>
</dbReference>
<keyword evidence="4" id="KW-0479">Metal-binding</keyword>
<dbReference type="PANTHER" id="PTHR18901">
    <property type="entry name" value="2-DEOXYGLUCOSE-6-PHOSPHATE PHOSPHATASE 2"/>
    <property type="match status" value="1"/>
</dbReference>
<evidence type="ECO:0000313" key="7">
    <source>
        <dbReference type="Proteomes" id="UP000621799"/>
    </source>
</evidence>
<dbReference type="Proteomes" id="UP000621799">
    <property type="component" value="Unassembled WGS sequence"/>
</dbReference>
<dbReference type="GO" id="GO:0005975">
    <property type="term" value="P:carbohydrate metabolic process"/>
    <property type="evidence" value="ECO:0007669"/>
    <property type="project" value="InterPro"/>
</dbReference>
<dbReference type="SUPFAM" id="SSF56784">
    <property type="entry name" value="HAD-like"/>
    <property type="match status" value="1"/>
</dbReference>
<dbReference type="PANTHER" id="PTHR18901:SF38">
    <property type="entry name" value="PSEUDOURIDINE-5'-PHOSPHATASE"/>
    <property type="match status" value="1"/>
</dbReference>
<dbReference type="AlphaFoldDB" id="A0A928VY80"/>
<evidence type="ECO:0000256" key="4">
    <source>
        <dbReference type="PIRSR" id="PIRSR610972-3"/>
    </source>
</evidence>
<feature type="binding site" evidence="4">
    <location>
        <position position="181"/>
    </location>
    <ligand>
        <name>Mg(2+)</name>
        <dbReference type="ChEBI" id="CHEBI:18420"/>
    </ligand>
</feature>
<feature type="binding site" evidence="3">
    <location>
        <begin position="125"/>
        <end position="129"/>
    </location>
    <ligand>
        <name>substrate</name>
    </ligand>
</feature>
<feature type="binding site" evidence="4">
    <location>
        <position position="24"/>
    </location>
    <ligand>
        <name>Mg(2+)</name>
        <dbReference type="ChEBI" id="CHEBI:18420"/>
    </ligand>
</feature>
<dbReference type="PRINTS" id="PR00413">
    <property type="entry name" value="HADHALOGNASE"/>
</dbReference>
<dbReference type="EC" id="5.4.2.6" evidence="6"/>
<comment type="caution">
    <text evidence="6">The sequence shown here is derived from an EMBL/GenBank/DDBJ whole genome shotgun (WGS) entry which is preliminary data.</text>
</comment>
<dbReference type="Pfam" id="PF00702">
    <property type="entry name" value="Hydrolase"/>
    <property type="match status" value="1"/>
</dbReference>
<dbReference type="InterPro" id="IPR023198">
    <property type="entry name" value="PGP-like_dom2"/>
</dbReference>
<feature type="binding site" evidence="4">
    <location>
        <position position="180"/>
    </location>
    <ligand>
        <name>Mg(2+)</name>
        <dbReference type="ChEBI" id="CHEBI:18420"/>
    </ligand>
</feature>
<feature type="binding site" evidence="3">
    <location>
        <begin position="57"/>
        <end position="62"/>
    </location>
    <ligand>
        <name>substrate</name>
    </ligand>
</feature>
<evidence type="ECO:0000256" key="5">
    <source>
        <dbReference type="PIRSR" id="PIRSR610972-4"/>
    </source>
</evidence>
<dbReference type="Gene3D" id="3.40.50.1000">
    <property type="entry name" value="HAD superfamily/HAD-like"/>
    <property type="match status" value="1"/>
</dbReference>
<reference evidence="6" key="1">
    <citation type="submission" date="2020-10" db="EMBL/GenBank/DDBJ databases">
        <authorList>
            <person name="Castelo-Branco R."/>
            <person name="Eusebio N."/>
            <person name="Adriana R."/>
            <person name="Vieira A."/>
            <person name="Brugerolle De Fraissinette N."/>
            <person name="Rezende De Castro R."/>
            <person name="Schneider M.P."/>
            <person name="Vasconcelos V."/>
            <person name="Leao P.N."/>
        </authorList>
    </citation>
    <scope>NUCLEOTIDE SEQUENCE</scope>
    <source>
        <strain evidence="6">LEGE 11467</strain>
    </source>
</reference>
<accession>A0A928VY80</accession>
<feature type="active site" description="Nucleophile" evidence="2">
    <location>
        <position position="22"/>
    </location>
</feature>
<dbReference type="InterPro" id="IPR006439">
    <property type="entry name" value="HAD-SF_hydro_IA"/>
</dbReference>
<evidence type="ECO:0000256" key="1">
    <source>
        <dbReference type="ARBA" id="ARBA00006171"/>
    </source>
</evidence>
<feature type="active site" description="Proton donor/acceptor" evidence="2">
    <location>
        <position position="24"/>
    </location>
</feature>
<dbReference type="SFLD" id="SFLDG01129">
    <property type="entry name" value="C1.5:_HAD__Beta-PGM__Phosphata"/>
    <property type="match status" value="1"/>
</dbReference>
<dbReference type="Gene3D" id="1.10.150.240">
    <property type="entry name" value="Putative phosphatase, domain 2"/>
    <property type="match status" value="1"/>
</dbReference>